<protein>
    <submittedName>
        <fullName evidence="1">Uncharacterized protein</fullName>
    </submittedName>
</protein>
<comment type="caution">
    <text evidence="1">The sequence shown here is derived from an EMBL/GenBank/DDBJ whole genome shotgun (WGS) entry which is preliminary data.</text>
</comment>
<sequence length="44" mass="4609">MIGGMVNTGERGDVESEAVVTFIVGLNIVLVSSLWEEEGVSSPT</sequence>
<reference evidence="1" key="1">
    <citation type="journal article" date="2014" name="Front. Microbiol.">
        <title>High frequency of phylogenetically diverse reductive dehalogenase-homologous genes in deep subseafloor sedimentary metagenomes.</title>
        <authorList>
            <person name="Kawai M."/>
            <person name="Futagami T."/>
            <person name="Toyoda A."/>
            <person name="Takaki Y."/>
            <person name="Nishi S."/>
            <person name="Hori S."/>
            <person name="Arai W."/>
            <person name="Tsubouchi T."/>
            <person name="Morono Y."/>
            <person name="Uchiyama I."/>
            <person name="Ito T."/>
            <person name="Fujiyama A."/>
            <person name="Inagaki F."/>
            <person name="Takami H."/>
        </authorList>
    </citation>
    <scope>NUCLEOTIDE SEQUENCE</scope>
    <source>
        <strain evidence="1">Expedition CK06-06</strain>
    </source>
</reference>
<proteinExistence type="predicted"/>
<evidence type="ECO:0000313" key="1">
    <source>
        <dbReference type="EMBL" id="GAG60827.1"/>
    </source>
</evidence>
<accession>X0ZS06</accession>
<name>X0ZS06_9ZZZZ</name>
<dbReference type="AlphaFoldDB" id="X0ZS06"/>
<organism evidence="1">
    <name type="scientific">marine sediment metagenome</name>
    <dbReference type="NCBI Taxonomy" id="412755"/>
    <lineage>
        <taxon>unclassified sequences</taxon>
        <taxon>metagenomes</taxon>
        <taxon>ecological metagenomes</taxon>
    </lineage>
</organism>
<feature type="non-terminal residue" evidence="1">
    <location>
        <position position="44"/>
    </location>
</feature>
<gene>
    <name evidence="1" type="ORF">S01H4_12140</name>
</gene>
<dbReference type="EMBL" id="BART01005092">
    <property type="protein sequence ID" value="GAG60827.1"/>
    <property type="molecule type" value="Genomic_DNA"/>
</dbReference>